<keyword evidence="2" id="KW-1185">Reference proteome</keyword>
<dbReference type="Proteomes" id="UP000254337">
    <property type="component" value="Chromosome"/>
</dbReference>
<evidence type="ECO:0008006" key="3">
    <source>
        <dbReference type="Google" id="ProtNLM"/>
    </source>
</evidence>
<evidence type="ECO:0000313" key="1">
    <source>
        <dbReference type="EMBL" id="AXL21288.1"/>
    </source>
</evidence>
<dbReference type="RefSeq" id="WP_107196298.1">
    <property type="nucleotide sequence ID" value="NZ_CP029462.1"/>
</dbReference>
<dbReference type="OrthoDB" id="1669180at2"/>
<dbReference type="KEGG" id="meg:DKB62_06790"/>
<dbReference type="AlphaFoldDB" id="A0A346AZJ5"/>
<protein>
    <recommendedName>
        <fullName evidence="3">YbjN domain-containing protein</fullName>
    </recommendedName>
</protein>
<organism evidence="1 2">
    <name type="scientific">Megasphaera stantonii</name>
    <dbReference type="NCBI Taxonomy" id="2144175"/>
    <lineage>
        <taxon>Bacteria</taxon>
        <taxon>Bacillati</taxon>
        <taxon>Bacillota</taxon>
        <taxon>Negativicutes</taxon>
        <taxon>Veillonellales</taxon>
        <taxon>Veillonellaceae</taxon>
        <taxon>Megasphaera</taxon>
    </lineage>
</organism>
<reference evidence="1 2" key="1">
    <citation type="submission" date="2018-05" db="EMBL/GenBank/DDBJ databases">
        <title>Complete genome sequence of Megasphaera sp. AJH120T, isolated from the ceca of a chicken.</title>
        <authorList>
            <person name="Maki J."/>
            <person name="Looft T."/>
        </authorList>
    </citation>
    <scope>NUCLEOTIDE SEQUENCE [LARGE SCALE GENOMIC DNA]</scope>
    <source>
        <strain evidence="1 2">AJH120</strain>
    </source>
</reference>
<evidence type="ECO:0000313" key="2">
    <source>
        <dbReference type="Proteomes" id="UP000254337"/>
    </source>
</evidence>
<name>A0A346AZJ5_9FIRM</name>
<dbReference type="EMBL" id="CP029462">
    <property type="protein sequence ID" value="AXL21288.1"/>
    <property type="molecule type" value="Genomic_DNA"/>
</dbReference>
<gene>
    <name evidence="1" type="ORF">DKB62_06790</name>
</gene>
<sequence length="141" mass="16028">MNKKAESFQAYLKEKNLSAFTVDEIKDDPFHTVVFRSQLNIDGNNLPTIVIADDSIYSMIRILVAPKVPEGSEGLAKLLNTYNQTFKAFKYYVDNKGSLILDISIVSADESLNGDLVYALFQTVIEHLNESYKNIMKEIWK</sequence>
<accession>A0A346AZJ5</accession>
<proteinExistence type="predicted"/>